<dbReference type="GO" id="GO:0004479">
    <property type="term" value="F:methionyl-tRNA formyltransferase activity"/>
    <property type="evidence" value="ECO:0007669"/>
    <property type="project" value="UniProtKB-UniRule"/>
</dbReference>
<dbReference type="Gene3D" id="3.40.50.170">
    <property type="entry name" value="Formyl transferase, N-terminal domain"/>
    <property type="match status" value="1"/>
</dbReference>
<dbReference type="InterPro" id="IPR041711">
    <property type="entry name" value="Met-tRNA-FMT_N"/>
</dbReference>
<dbReference type="RefSeq" id="WP_127766054.1">
    <property type="nucleotide sequence ID" value="NZ_SADE01000002.1"/>
</dbReference>
<dbReference type="PANTHER" id="PTHR11138:SF5">
    <property type="entry name" value="METHIONYL-TRNA FORMYLTRANSFERASE, MITOCHONDRIAL"/>
    <property type="match status" value="1"/>
</dbReference>
<dbReference type="InterPro" id="IPR005793">
    <property type="entry name" value="Formyl_trans_C"/>
</dbReference>
<evidence type="ECO:0000256" key="2">
    <source>
        <dbReference type="ARBA" id="ARBA00010699"/>
    </source>
</evidence>
<evidence type="ECO:0000256" key="4">
    <source>
        <dbReference type="ARBA" id="ARBA00016014"/>
    </source>
</evidence>
<evidence type="ECO:0000259" key="10">
    <source>
        <dbReference type="Pfam" id="PF02911"/>
    </source>
</evidence>
<dbReference type="Pfam" id="PF00551">
    <property type="entry name" value="Formyl_trans_N"/>
    <property type="match status" value="1"/>
</dbReference>
<dbReference type="Pfam" id="PF02911">
    <property type="entry name" value="Formyl_trans_C"/>
    <property type="match status" value="1"/>
</dbReference>
<dbReference type="CDD" id="cd08646">
    <property type="entry name" value="FMT_core_Met-tRNA-FMT_N"/>
    <property type="match status" value="1"/>
</dbReference>
<keyword evidence="12" id="KW-1185">Reference proteome</keyword>
<protein>
    <recommendedName>
        <fullName evidence="4 8">Methionyl-tRNA formyltransferase</fullName>
        <ecNumber evidence="3 8">2.1.2.9</ecNumber>
    </recommendedName>
</protein>
<dbReference type="InterPro" id="IPR001555">
    <property type="entry name" value="GART_AS"/>
</dbReference>
<feature type="domain" description="Formyl transferase N-terminal" evidence="9">
    <location>
        <begin position="9"/>
        <end position="187"/>
    </location>
</feature>
<evidence type="ECO:0000313" key="12">
    <source>
        <dbReference type="Proteomes" id="UP000287447"/>
    </source>
</evidence>
<dbReference type="AlphaFoldDB" id="A0A437QPY0"/>
<dbReference type="InterPro" id="IPR011034">
    <property type="entry name" value="Formyl_transferase-like_C_sf"/>
</dbReference>
<dbReference type="PANTHER" id="PTHR11138">
    <property type="entry name" value="METHIONYL-TRNA FORMYLTRANSFERASE"/>
    <property type="match status" value="1"/>
</dbReference>
<dbReference type="InterPro" id="IPR037022">
    <property type="entry name" value="Formyl_trans_C_sf"/>
</dbReference>
<dbReference type="EC" id="2.1.2.9" evidence="3 8"/>
<dbReference type="NCBIfam" id="TIGR00460">
    <property type="entry name" value="fmt"/>
    <property type="match status" value="1"/>
</dbReference>
<evidence type="ECO:0000256" key="8">
    <source>
        <dbReference type="HAMAP-Rule" id="MF_00182"/>
    </source>
</evidence>
<reference evidence="12" key="1">
    <citation type="submission" date="2019-01" db="EMBL/GenBank/DDBJ databases">
        <title>Gri0909 isolated from a small marine red alga.</title>
        <authorList>
            <person name="Kim J."/>
            <person name="Jeong S.E."/>
            <person name="Jeon C.O."/>
        </authorList>
    </citation>
    <scope>NUCLEOTIDE SEQUENCE [LARGE SCALE GENOMIC DNA]</scope>
    <source>
        <strain evidence="12">Gri0909</strain>
    </source>
</reference>
<dbReference type="PROSITE" id="PS00373">
    <property type="entry name" value="GART"/>
    <property type="match status" value="1"/>
</dbReference>
<evidence type="ECO:0000256" key="1">
    <source>
        <dbReference type="ARBA" id="ARBA00002606"/>
    </source>
</evidence>
<proteinExistence type="inferred from homology"/>
<accession>A0A437QPY0</accession>
<dbReference type="EMBL" id="SADE01000002">
    <property type="protein sequence ID" value="RVU36578.1"/>
    <property type="molecule type" value="Genomic_DNA"/>
</dbReference>
<dbReference type="CDD" id="cd08704">
    <property type="entry name" value="Met_tRNA_FMT_C"/>
    <property type="match status" value="1"/>
</dbReference>
<evidence type="ECO:0000259" key="9">
    <source>
        <dbReference type="Pfam" id="PF00551"/>
    </source>
</evidence>
<comment type="function">
    <text evidence="1 8">Attaches a formyl group to the free amino group of methionyl-tRNA(fMet). The formyl group appears to play a dual role in the initiator identity of N-formylmethionyl-tRNA by promoting its recognition by IF2 and preventing the misappropriation of this tRNA by the elongation apparatus.</text>
</comment>
<feature type="binding site" evidence="8">
    <location>
        <begin position="116"/>
        <end position="119"/>
    </location>
    <ligand>
        <name>(6S)-5,6,7,8-tetrahydrofolate</name>
        <dbReference type="ChEBI" id="CHEBI:57453"/>
    </ligand>
</feature>
<organism evidence="11 12">
    <name type="scientific">Hwanghaeella grinnelliae</name>
    <dbReference type="NCBI Taxonomy" id="2500179"/>
    <lineage>
        <taxon>Bacteria</taxon>
        <taxon>Pseudomonadati</taxon>
        <taxon>Pseudomonadota</taxon>
        <taxon>Alphaproteobacteria</taxon>
        <taxon>Rhodospirillales</taxon>
        <taxon>Rhodospirillaceae</taxon>
        <taxon>Hwanghaeella</taxon>
    </lineage>
</organism>
<dbReference type="InterPro" id="IPR044135">
    <property type="entry name" value="Met-tRNA-FMT_C"/>
</dbReference>
<evidence type="ECO:0000256" key="3">
    <source>
        <dbReference type="ARBA" id="ARBA00012261"/>
    </source>
</evidence>
<dbReference type="SUPFAM" id="SSF53328">
    <property type="entry name" value="Formyltransferase"/>
    <property type="match status" value="1"/>
</dbReference>
<dbReference type="Proteomes" id="UP000287447">
    <property type="component" value="Unassembled WGS sequence"/>
</dbReference>
<evidence type="ECO:0000256" key="6">
    <source>
        <dbReference type="ARBA" id="ARBA00022917"/>
    </source>
</evidence>
<evidence type="ECO:0000256" key="5">
    <source>
        <dbReference type="ARBA" id="ARBA00022679"/>
    </source>
</evidence>
<dbReference type="InterPro" id="IPR036477">
    <property type="entry name" value="Formyl_transf_N_sf"/>
</dbReference>
<dbReference type="GO" id="GO:0005829">
    <property type="term" value="C:cytosol"/>
    <property type="evidence" value="ECO:0007669"/>
    <property type="project" value="TreeGrafter"/>
</dbReference>
<comment type="similarity">
    <text evidence="2 8">Belongs to the Fmt family.</text>
</comment>
<comment type="caution">
    <text evidence="11">The sequence shown here is derived from an EMBL/GenBank/DDBJ whole genome shotgun (WGS) entry which is preliminary data.</text>
</comment>
<dbReference type="Gene3D" id="3.10.25.10">
    <property type="entry name" value="Formyl transferase, C-terminal domain"/>
    <property type="match status" value="1"/>
</dbReference>
<dbReference type="HAMAP" id="MF_00182">
    <property type="entry name" value="Formyl_trans"/>
    <property type="match status" value="1"/>
</dbReference>
<keyword evidence="6 8" id="KW-0648">Protein biosynthesis</keyword>
<gene>
    <name evidence="8" type="primary">fmt</name>
    <name evidence="11" type="ORF">EOI86_15445</name>
</gene>
<keyword evidence="5 8" id="KW-0808">Transferase</keyword>
<feature type="domain" description="Formyl transferase C-terminal" evidence="10">
    <location>
        <begin position="210"/>
        <end position="301"/>
    </location>
</feature>
<dbReference type="InterPro" id="IPR002376">
    <property type="entry name" value="Formyl_transf_N"/>
</dbReference>
<dbReference type="SUPFAM" id="SSF50486">
    <property type="entry name" value="FMT C-terminal domain-like"/>
    <property type="match status" value="1"/>
</dbReference>
<dbReference type="InterPro" id="IPR005794">
    <property type="entry name" value="Fmt"/>
</dbReference>
<name>A0A437QPY0_9PROT</name>
<evidence type="ECO:0000313" key="11">
    <source>
        <dbReference type="EMBL" id="RVU36578.1"/>
    </source>
</evidence>
<comment type="catalytic activity">
    <reaction evidence="7 8">
        <text>L-methionyl-tRNA(fMet) + (6R)-10-formyltetrahydrofolate = N-formyl-L-methionyl-tRNA(fMet) + (6S)-5,6,7,8-tetrahydrofolate + H(+)</text>
        <dbReference type="Rhea" id="RHEA:24380"/>
        <dbReference type="Rhea" id="RHEA-COMP:9952"/>
        <dbReference type="Rhea" id="RHEA-COMP:9953"/>
        <dbReference type="ChEBI" id="CHEBI:15378"/>
        <dbReference type="ChEBI" id="CHEBI:57453"/>
        <dbReference type="ChEBI" id="CHEBI:78530"/>
        <dbReference type="ChEBI" id="CHEBI:78844"/>
        <dbReference type="ChEBI" id="CHEBI:195366"/>
        <dbReference type="EC" id="2.1.2.9"/>
    </reaction>
</comment>
<evidence type="ECO:0000256" key="7">
    <source>
        <dbReference type="ARBA" id="ARBA00048558"/>
    </source>
</evidence>
<dbReference type="OrthoDB" id="9802815at2"/>
<sequence length="311" mass="32752">MEQTSSPLRVAFMGSPDFAVPTLQALLDRGHTVVCVYSQPPKPAGRGGKLRKTPVHQAAEAAGIEVRTPTSLKTPEALADFQALNLDAAVVAAYGLILPQSILDAPRFGCLNVHASLLPRWRGAAPIHRAVLAGDAKSGVTIMQMVAALDAGPMLLTEEVTITPRMTSADLHDRLAELGGPALIHALEGVVAGTVTPVEQDDAQVTYAAKLSKEEAPLDWTKTAQGLDRQIRAFTPWPGATLTVNDEVVKVLDAAPEPGSGQPGEVLDDGLLVACGNGALRLKKLQRPGKKAMAAEDMLRGWPVPKGTILT</sequence>